<dbReference type="InterPro" id="IPR037171">
    <property type="entry name" value="NagB/RpiA_transferase-like"/>
</dbReference>
<dbReference type="Proteomes" id="UP001319921">
    <property type="component" value="Chromosome"/>
</dbReference>
<dbReference type="AlphaFoldDB" id="A0AAQ4CPW8"/>
<dbReference type="GeneID" id="68865608"/>
<name>A0AAQ4CPW8_9CREN</name>
<dbReference type="Gene3D" id="3.40.50.1360">
    <property type="match status" value="1"/>
</dbReference>
<dbReference type="EMBL" id="AP025226">
    <property type="protein sequence ID" value="BDB97849.1"/>
    <property type="molecule type" value="Genomic_DNA"/>
</dbReference>
<accession>A0AAQ4CPW8</accession>
<proteinExistence type="predicted"/>
<dbReference type="KEGG" id="scas:SACC_08660"/>
<organism evidence="3 4">
    <name type="scientific">Saccharolobus caldissimus</name>
    <dbReference type="NCBI Taxonomy" id="1702097"/>
    <lineage>
        <taxon>Archaea</taxon>
        <taxon>Thermoproteota</taxon>
        <taxon>Thermoprotei</taxon>
        <taxon>Sulfolobales</taxon>
        <taxon>Sulfolobaceae</taxon>
        <taxon>Saccharolobus</taxon>
    </lineage>
</organism>
<dbReference type="Pfam" id="PF06026">
    <property type="entry name" value="Rib_5-P_isom_A"/>
    <property type="match status" value="1"/>
</dbReference>
<dbReference type="InterPro" id="IPR004788">
    <property type="entry name" value="Ribose5P_isomerase_type_A"/>
</dbReference>
<evidence type="ECO:0000313" key="4">
    <source>
        <dbReference type="Proteomes" id="UP001319921"/>
    </source>
</evidence>
<dbReference type="Gene3D" id="3.30.70.260">
    <property type="match status" value="1"/>
</dbReference>
<dbReference type="EC" id="5.3.1.6" evidence="2"/>
<dbReference type="SUPFAM" id="SSF100950">
    <property type="entry name" value="NagB/RpiA/CoA transferase-like"/>
    <property type="match status" value="1"/>
</dbReference>
<dbReference type="SUPFAM" id="SSF75445">
    <property type="entry name" value="D-ribose-5-phosphate isomerase (RpiA), lid domain"/>
    <property type="match status" value="1"/>
</dbReference>
<keyword evidence="1 3" id="KW-0413">Isomerase</keyword>
<dbReference type="GO" id="GO:0005829">
    <property type="term" value="C:cytosol"/>
    <property type="evidence" value="ECO:0007669"/>
    <property type="project" value="TreeGrafter"/>
</dbReference>
<dbReference type="GO" id="GO:0004751">
    <property type="term" value="F:ribose-5-phosphate isomerase activity"/>
    <property type="evidence" value="ECO:0007669"/>
    <property type="project" value="UniProtKB-UniRule"/>
</dbReference>
<reference evidence="3 4" key="1">
    <citation type="journal article" date="2022" name="Microbiol. Resour. Announc.">
        <title>Complete Genome Sequence of the Hyperthermophilic and Acidophilic Archaeon Saccharolobus caldissimus Strain HS-3T.</title>
        <authorList>
            <person name="Sakai H.D."/>
            <person name="Kurosawa N."/>
        </authorList>
    </citation>
    <scope>NUCLEOTIDE SEQUENCE [LARGE SCALE GENOMIC DNA]</scope>
    <source>
        <strain evidence="3 4">JCM32116</strain>
    </source>
</reference>
<dbReference type="NCBIfam" id="TIGR00021">
    <property type="entry name" value="rpiA"/>
    <property type="match status" value="1"/>
</dbReference>
<dbReference type="PANTHER" id="PTHR11934">
    <property type="entry name" value="RIBOSE-5-PHOSPHATE ISOMERASE"/>
    <property type="match status" value="1"/>
</dbReference>
<evidence type="ECO:0000256" key="2">
    <source>
        <dbReference type="NCBIfam" id="TIGR00021"/>
    </source>
</evidence>
<gene>
    <name evidence="3" type="ORF">SACC_08660</name>
</gene>
<dbReference type="GO" id="GO:0009052">
    <property type="term" value="P:pentose-phosphate shunt, non-oxidative branch"/>
    <property type="evidence" value="ECO:0007669"/>
    <property type="project" value="InterPro"/>
</dbReference>
<sequence length="226" mass="25305">MEAKEILANYVLQYLKENDIIGLGTGRTIRKLIEVLSKEENIKRGSIFLASSIDSELELSKNGFKVVSLFSGLRPSIYIDSFDVLTNAGVMIKGGGGALFREKLLTYFSKYKIFIGEESKLKKNVKALEVPIEVVNVSVNYVMRELENIGYEVKYREGSGKIGPIISDNGNIILDVIVKTEELCEFDKNVKRIPGVIETGVFCKELYNKIILADNNGRIEEIEPSK</sequence>
<evidence type="ECO:0000256" key="1">
    <source>
        <dbReference type="ARBA" id="ARBA00023235"/>
    </source>
</evidence>
<dbReference type="GO" id="GO:0006014">
    <property type="term" value="P:D-ribose metabolic process"/>
    <property type="evidence" value="ECO:0007669"/>
    <property type="project" value="TreeGrafter"/>
</dbReference>
<keyword evidence="4" id="KW-1185">Reference proteome</keyword>
<dbReference type="RefSeq" id="WP_229571816.1">
    <property type="nucleotide sequence ID" value="NZ_AP025226.1"/>
</dbReference>
<protein>
    <recommendedName>
        <fullName evidence="2">Ribose 5-phosphate isomerase A</fullName>
        <ecNumber evidence="2">5.3.1.6</ecNumber>
    </recommendedName>
</protein>
<dbReference type="PANTHER" id="PTHR11934:SF0">
    <property type="entry name" value="RIBOSE-5-PHOSPHATE ISOMERASE"/>
    <property type="match status" value="1"/>
</dbReference>
<evidence type="ECO:0000313" key="3">
    <source>
        <dbReference type="EMBL" id="BDB97849.1"/>
    </source>
</evidence>
<dbReference type="CDD" id="cd01398">
    <property type="entry name" value="RPI_A"/>
    <property type="match status" value="1"/>
</dbReference>